<dbReference type="SUPFAM" id="SSF82714">
    <property type="entry name" value="Multidrug efflux transporter AcrB TolC docking domain, DN and DC subdomains"/>
    <property type="match status" value="2"/>
</dbReference>
<reference evidence="9" key="1">
    <citation type="submission" date="2018-06" db="EMBL/GenBank/DDBJ databases">
        <authorList>
            <person name="Zhirakovskaya E."/>
        </authorList>
    </citation>
    <scope>NUCLEOTIDE SEQUENCE</scope>
</reference>
<feature type="transmembrane region" description="Helical" evidence="8">
    <location>
        <begin position="528"/>
        <end position="546"/>
    </location>
</feature>
<accession>A0A3B1E2E8</accession>
<keyword evidence="5 8" id="KW-1133">Transmembrane helix</keyword>
<evidence type="ECO:0000256" key="3">
    <source>
        <dbReference type="ARBA" id="ARBA00022475"/>
    </source>
</evidence>
<feature type="transmembrane region" description="Helical" evidence="8">
    <location>
        <begin position="1087"/>
        <end position="1111"/>
    </location>
</feature>
<keyword evidence="2" id="KW-0813">Transport</keyword>
<dbReference type="PROSITE" id="PS51257">
    <property type="entry name" value="PROKAR_LIPOPROTEIN"/>
    <property type="match status" value="1"/>
</dbReference>
<dbReference type="EMBL" id="UOGL01000031">
    <property type="protein sequence ID" value="VAX36077.1"/>
    <property type="molecule type" value="Genomic_DNA"/>
</dbReference>
<feature type="transmembrane region" description="Helical" evidence="8">
    <location>
        <begin position="365"/>
        <end position="384"/>
    </location>
</feature>
<name>A0A3B1E2E8_9ZZZZ</name>
<dbReference type="PANTHER" id="PTHR32063:SF19">
    <property type="entry name" value="CATION EFFLUX SYSTEM PROTEIN CUSA"/>
    <property type="match status" value="1"/>
</dbReference>
<dbReference type="Gene3D" id="3.30.70.1430">
    <property type="entry name" value="Multidrug efflux transporter AcrB pore domain"/>
    <property type="match status" value="3"/>
</dbReference>
<dbReference type="AlphaFoldDB" id="A0A3B1E2E8"/>
<dbReference type="PRINTS" id="PR00702">
    <property type="entry name" value="ACRIFLAVINRP"/>
</dbReference>
<feature type="transmembrane region" description="Helical" evidence="8">
    <location>
        <begin position="1176"/>
        <end position="1199"/>
    </location>
</feature>
<dbReference type="SUPFAM" id="SSF82866">
    <property type="entry name" value="Multidrug efflux transporter AcrB transmembrane domain"/>
    <property type="match status" value="2"/>
</dbReference>
<feature type="transmembrane region" description="Helical" evidence="8">
    <location>
        <begin position="437"/>
        <end position="456"/>
    </location>
</feature>
<keyword evidence="7" id="KW-0175">Coiled coil</keyword>
<evidence type="ECO:0000256" key="6">
    <source>
        <dbReference type="ARBA" id="ARBA00023136"/>
    </source>
</evidence>
<feature type="coiled-coil region" evidence="7">
    <location>
        <begin position="684"/>
        <end position="711"/>
    </location>
</feature>
<organism evidence="9">
    <name type="scientific">hydrothermal vent metagenome</name>
    <dbReference type="NCBI Taxonomy" id="652676"/>
    <lineage>
        <taxon>unclassified sequences</taxon>
        <taxon>metagenomes</taxon>
        <taxon>ecological metagenomes</taxon>
    </lineage>
</organism>
<protein>
    <submittedName>
        <fullName evidence="9">Cobalt-zinc-cadmium resistance protein CzcA Cation efflux system protein CusA</fullName>
    </submittedName>
</protein>
<evidence type="ECO:0000256" key="4">
    <source>
        <dbReference type="ARBA" id="ARBA00022692"/>
    </source>
</evidence>
<dbReference type="Gene3D" id="1.20.1640.10">
    <property type="entry name" value="Multidrug efflux transporter AcrB transmembrane domain"/>
    <property type="match status" value="3"/>
</dbReference>
<feature type="transmembrane region" description="Helical" evidence="8">
    <location>
        <begin position="1037"/>
        <end position="1054"/>
    </location>
</feature>
<feature type="transmembrane region" description="Helical" evidence="8">
    <location>
        <begin position="12"/>
        <end position="32"/>
    </location>
</feature>
<keyword evidence="4 8" id="KW-0812">Transmembrane</keyword>
<evidence type="ECO:0000256" key="1">
    <source>
        <dbReference type="ARBA" id="ARBA00004651"/>
    </source>
</evidence>
<dbReference type="Gene3D" id="3.30.70.1440">
    <property type="entry name" value="Multidrug efflux transporter AcrB pore domain"/>
    <property type="match status" value="2"/>
</dbReference>
<proteinExistence type="predicted"/>
<dbReference type="GO" id="GO:0005886">
    <property type="term" value="C:plasma membrane"/>
    <property type="evidence" value="ECO:0007669"/>
    <property type="project" value="UniProtKB-SubCell"/>
</dbReference>
<feature type="transmembrane region" description="Helical" evidence="8">
    <location>
        <begin position="1147"/>
        <end position="1164"/>
    </location>
</feature>
<dbReference type="GO" id="GO:0008324">
    <property type="term" value="F:monoatomic cation transmembrane transporter activity"/>
    <property type="evidence" value="ECO:0007669"/>
    <property type="project" value="InterPro"/>
</dbReference>
<keyword evidence="6 8" id="KW-0472">Membrane</keyword>
<feature type="transmembrane region" description="Helical" evidence="8">
    <location>
        <begin position="476"/>
        <end position="496"/>
    </location>
</feature>
<dbReference type="Gene3D" id="3.30.70.1320">
    <property type="entry name" value="Multidrug efflux transporter AcrB pore domain like"/>
    <property type="match status" value="1"/>
</dbReference>
<dbReference type="NCBIfam" id="TIGR00914">
    <property type="entry name" value="2A0601"/>
    <property type="match status" value="1"/>
</dbReference>
<dbReference type="InterPro" id="IPR027463">
    <property type="entry name" value="AcrB_DN_DC_subdom"/>
</dbReference>
<evidence type="ECO:0000256" key="5">
    <source>
        <dbReference type="ARBA" id="ARBA00022989"/>
    </source>
</evidence>
<comment type="subcellular location">
    <subcellularLocation>
        <location evidence="1">Cell membrane</location>
        <topology evidence="1">Multi-pass membrane protein</topology>
    </subcellularLocation>
</comment>
<dbReference type="PANTHER" id="PTHR32063">
    <property type="match status" value="1"/>
</dbReference>
<feature type="transmembrane region" description="Helical" evidence="8">
    <location>
        <begin position="1061"/>
        <end position="1081"/>
    </location>
</feature>
<evidence type="ECO:0000256" key="8">
    <source>
        <dbReference type="SAM" id="Phobius"/>
    </source>
</evidence>
<dbReference type="SUPFAM" id="SSF82693">
    <property type="entry name" value="Multidrug efflux transporter AcrB pore domain, PN1, PN2, PC1 and PC2 subdomains"/>
    <property type="match status" value="2"/>
</dbReference>
<evidence type="ECO:0000313" key="9">
    <source>
        <dbReference type="EMBL" id="VAX36077.1"/>
    </source>
</evidence>
<feature type="transmembrane region" description="Helical" evidence="8">
    <location>
        <begin position="390"/>
        <end position="411"/>
    </location>
</feature>
<evidence type="ECO:0000256" key="7">
    <source>
        <dbReference type="SAM" id="Coils"/>
    </source>
</evidence>
<evidence type="ECO:0000256" key="2">
    <source>
        <dbReference type="ARBA" id="ARBA00022448"/>
    </source>
</evidence>
<dbReference type="Pfam" id="PF00873">
    <property type="entry name" value="ACR_tran"/>
    <property type="match status" value="2"/>
</dbReference>
<dbReference type="Gene3D" id="3.30.2090.10">
    <property type="entry name" value="Multidrug efflux transporter AcrB TolC docking domain, DN and DC subdomains"/>
    <property type="match status" value="2"/>
</dbReference>
<dbReference type="InterPro" id="IPR001036">
    <property type="entry name" value="Acrflvin-R"/>
</dbReference>
<gene>
    <name evidence="9" type="ORF">MNBD_PLANCTO02-592</name>
</gene>
<sequence>MIGKLIAWCIDNRFLVLMLTVILSVGCAWGVYTIPIDAIPDLSDVQVIIYTPWQGRDPQTIEDQVTYPLTTTMLSVPGVSDVRGYSFFGFSFVYVIFEDGTDMYWARSRVLEYMNQVQGDLPDGVIPRLGPDATGLGWVYIYTLEDTQNQYDQGELRALQDWYVRYQLTSVPGVAEVASIGGAIRQYQITLDPKRLLFYKIPLERVTAAVKNSNNDVGGKVVELTETEHMIRGRGYIQNVEDIENIVLSANQNGTPVLLRDVGKVQIGPDIRRGVAEKNGEGEVVAGVVVMRFGENALTVIESVKEKIKQIEAGLPEGVVIRSAYDRSRLIHRSIDTLKHTLAEELAITAIIIVVFLFHIRSALVAAVVLPLGILMAFLGMNLLGINANIMSISGIAVAIGTMVDSSIVVVENLHKHKEKTPDADHWQLVRISAQEVGPGLFTALLVVTVAFLPVFALEGQAGRLFKPLAATKTFAMAAAAFIAITVIPILTGLFVRGRIAPEHKNPVNRLMIWLYMPFIRFALRNKIISMFIAFSLLALTIVPWMKIGSEFMPPLREGDILYMPTSVPGLSVTEARRTLQIQDRLLSQFPEVRLVLGKIGRFSTPTDPAPLNMVETHIPLREEENWPQRLIAKGYLKQMGRQMLSELSAAGFLTEAGQKLDANTIAKQVEGMARADVNRQTRIELMQSLHKQLEKMRRSLKEHRRILLERGETVPSRFGEQDLEDQWIAEILPRIMQQIQPVLPQRIRQAMTKDLVEIIESQGGLITKRQDEAISHLREKWRGKISVKDIPLVRTTFAELTKGEMQKEISIPGMPNWWLMPIETRIGMLTTGMRGLLGLKLYGTDLDDLAEVAQQIESVLRDVPGTISVVSERAMGGHYLDIQVNRKQAARYGLEVGNIQRMIETAIGGMNIATTIEGRYRFPINVRYPRELRDDPEKLKRTLIATPTGSQIPLGQVADIKFVDGPPVIKSESGMLLVNIPMDIEAELDIGTYVNRAQAALDKAITEGKIKMPAGYYTQWSGQYEFMQQVRERLKIIIPITLAIIFVLIYFNMKNITETLITMLTLPFALIGGVWGMYWLGYNWSVAVAIGFIALAGLAAETGIIMHVYLDLAYKKAREEKGGPLSAKELYDAVIEGSVQRVRPKLMTVLTDFIALMPILWATSPGSGPMKRIAIPVIGGVITSAIHTLVLIPVYYTLHKRWEQWRELRNNEISE</sequence>
<feature type="transmembrane region" description="Helical" evidence="8">
    <location>
        <begin position="341"/>
        <end position="358"/>
    </location>
</feature>
<dbReference type="GO" id="GO:0042910">
    <property type="term" value="F:xenobiotic transmembrane transporter activity"/>
    <property type="evidence" value="ECO:0007669"/>
    <property type="project" value="TreeGrafter"/>
</dbReference>
<keyword evidence="3" id="KW-1003">Cell membrane</keyword>
<dbReference type="InterPro" id="IPR004763">
    <property type="entry name" value="CusA-like"/>
</dbReference>